<dbReference type="InterPro" id="IPR039261">
    <property type="entry name" value="FNR_nucleotide-bd"/>
</dbReference>
<comment type="cofactor">
    <cofactor evidence="13">
        <name>[2Fe-2S] cluster</name>
        <dbReference type="ChEBI" id="CHEBI:190135"/>
    </cofactor>
    <text evidence="13">Binds 1 [2Fe-2S] cluster per subunit.</text>
</comment>
<dbReference type="InterPro" id="IPR023455">
    <property type="entry name" value="Dihydroorotate_DHASE_ETsu"/>
</dbReference>
<keyword evidence="3 11" id="KW-0285">Flavoprotein</keyword>
<evidence type="ECO:0000256" key="11">
    <source>
        <dbReference type="HAMAP-Rule" id="MF_01211"/>
    </source>
</evidence>
<evidence type="ECO:0000256" key="9">
    <source>
        <dbReference type="ARBA" id="ARBA00023004"/>
    </source>
</evidence>
<name>A0AAU0UPB6_9FIRM</name>
<feature type="domain" description="FAD-binding FR-type" evidence="14">
    <location>
        <begin position="1"/>
        <end position="101"/>
    </location>
</feature>
<keyword evidence="5 11" id="KW-0479">Metal-binding</keyword>
<comment type="cofactor">
    <cofactor evidence="11 12">
        <name>FAD</name>
        <dbReference type="ChEBI" id="CHEBI:57692"/>
    </cofactor>
    <text evidence="11 12">Binds 1 FAD per subunit.</text>
</comment>
<dbReference type="GO" id="GO:0050660">
    <property type="term" value="F:flavin adenine dinucleotide binding"/>
    <property type="evidence" value="ECO:0007669"/>
    <property type="project" value="InterPro"/>
</dbReference>
<comment type="subunit">
    <text evidence="11">Heterotetramer of 2 PyrK and 2 PyrD type B subunits.</text>
</comment>
<dbReference type="SUPFAM" id="SSF52343">
    <property type="entry name" value="Ferredoxin reductase-like, C-terminal NADP-linked domain"/>
    <property type="match status" value="1"/>
</dbReference>
<reference evidence="15 16" key="1">
    <citation type="submission" date="2023-04" db="EMBL/GenBank/DDBJ databases">
        <authorList>
            <person name="Hsu D."/>
        </authorList>
    </citation>
    <scope>NUCLEOTIDE SEQUENCE [LARGE SCALE GENOMIC DNA]</scope>
    <source>
        <strain evidence="15 16">MK1</strain>
    </source>
</reference>
<keyword evidence="16" id="KW-1185">Reference proteome</keyword>
<evidence type="ECO:0000313" key="16">
    <source>
        <dbReference type="Proteomes" id="UP001329915"/>
    </source>
</evidence>
<dbReference type="PANTHER" id="PTHR43513:SF3">
    <property type="entry name" value="DIHYDROOROTATE DEHYDROGENASE B (NAD(+)), ELECTRON TRANSFER SUBUNIT-RELATED"/>
    <property type="match status" value="1"/>
</dbReference>
<keyword evidence="4 11" id="KW-0001">2Fe-2S</keyword>
<protein>
    <recommendedName>
        <fullName evidence="11">Dihydroorotate dehydrogenase B (NAD(+)), electron transfer subunit</fullName>
    </recommendedName>
    <alternativeName>
        <fullName evidence="11">Dihydroorotate oxidase B, electron transfer subunit</fullName>
    </alternativeName>
</protein>
<dbReference type="GO" id="GO:0009055">
    <property type="term" value="F:electron transfer activity"/>
    <property type="evidence" value="ECO:0007669"/>
    <property type="project" value="UniProtKB-UniRule"/>
</dbReference>
<dbReference type="Gene3D" id="3.40.50.80">
    <property type="entry name" value="Nucleotide-binding domain of ferredoxin-NADP reductase (FNR) module"/>
    <property type="match status" value="1"/>
</dbReference>
<evidence type="ECO:0000256" key="13">
    <source>
        <dbReference type="PIRSR" id="PIRSR006816-2"/>
    </source>
</evidence>
<keyword evidence="6 11" id="KW-0274">FAD</keyword>
<dbReference type="InterPro" id="IPR050353">
    <property type="entry name" value="PyrK_electron_transfer"/>
</dbReference>
<dbReference type="InterPro" id="IPR017938">
    <property type="entry name" value="Riboflavin_synthase-like_b-brl"/>
</dbReference>
<feature type="binding site" evidence="11 12">
    <location>
        <begin position="52"/>
        <end position="55"/>
    </location>
    <ligand>
        <name>FAD</name>
        <dbReference type="ChEBI" id="CHEBI:57692"/>
    </ligand>
</feature>
<keyword evidence="7 11" id="KW-0665">Pyrimidine biosynthesis</keyword>
<keyword evidence="10 11" id="KW-0411">Iron-sulfur</keyword>
<dbReference type="InterPro" id="IPR008333">
    <property type="entry name" value="Cbr1-like_FAD-bd_dom"/>
</dbReference>
<evidence type="ECO:0000259" key="14">
    <source>
        <dbReference type="PROSITE" id="PS51384"/>
    </source>
</evidence>
<proteinExistence type="inferred from homology"/>
<dbReference type="EMBL" id="CP121694">
    <property type="protein sequence ID" value="WRO22066.1"/>
    <property type="molecule type" value="Genomic_DNA"/>
</dbReference>
<dbReference type="InterPro" id="IPR019480">
    <property type="entry name" value="Dihydroorotate_DH_Fe-S-bd"/>
</dbReference>
<organism evidence="15 16">
    <name type="scientific">Metallumcola ferriviriculae</name>
    <dbReference type="NCBI Taxonomy" id="3039180"/>
    <lineage>
        <taxon>Bacteria</taxon>
        <taxon>Bacillati</taxon>
        <taxon>Bacillota</taxon>
        <taxon>Clostridia</taxon>
        <taxon>Neomoorellales</taxon>
        <taxon>Desulfitibacteraceae</taxon>
        <taxon>Metallumcola</taxon>
    </lineage>
</organism>
<dbReference type="PRINTS" id="PR00409">
    <property type="entry name" value="PHDIOXRDTASE"/>
</dbReference>
<evidence type="ECO:0000256" key="2">
    <source>
        <dbReference type="ARBA" id="ARBA00022448"/>
    </source>
</evidence>
<dbReference type="PANTHER" id="PTHR43513">
    <property type="entry name" value="DIHYDROOROTATE DEHYDROGENASE B (NAD(+)), ELECTRON TRANSFER SUBUNIT"/>
    <property type="match status" value="1"/>
</dbReference>
<dbReference type="Gene3D" id="2.40.30.10">
    <property type="entry name" value="Translation factors"/>
    <property type="match status" value="1"/>
</dbReference>
<keyword evidence="8 11" id="KW-0249">Electron transport</keyword>
<feature type="binding site" evidence="11 13">
    <location>
        <position position="244"/>
    </location>
    <ligand>
        <name>[2Fe-2S] cluster</name>
        <dbReference type="ChEBI" id="CHEBI:190135"/>
    </ligand>
</feature>
<dbReference type="Pfam" id="PF10418">
    <property type="entry name" value="DHODB_Fe-S_bind"/>
    <property type="match status" value="1"/>
</dbReference>
<comment type="cofactor">
    <cofactor evidence="11">
        <name>[2Fe-2S] cluster</name>
        <dbReference type="ChEBI" id="CHEBI:190135"/>
    </cofactor>
    <text evidence="11">Binds 1 [2Fe-2S] cluster per subunit.</text>
</comment>
<feature type="binding site" evidence="11 12">
    <location>
        <begin position="69"/>
        <end position="71"/>
    </location>
    <ligand>
        <name>FAD</name>
        <dbReference type="ChEBI" id="CHEBI:57692"/>
    </ligand>
</feature>
<evidence type="ECO:0000256" key="5">
    <source>
        <dbReference type="ARBA" id="ARBA00022723"/>
    </source>
</evidence>
<dbReference type="GO" id="GO:0044205">
    <property type="term" value="P:'de novo' UMP biosynthetic process"/>
    <property type="evidence" value="ECO:0007669"/>
    <property type="project" value="UniProtKB-UniRule"/>
</dbReference>
<evidence type="ECO:0000256" key="10">
    <source>
        <dbReference type="ARBA" id="ARBA00023014"/>
    </source>
</evidence>
<dbReference type="AlphaFoldDB" id="A0AAU0UPB6"/>
<dbReference type="InterPro" id="IPR012165">
    <property type="entry name" value="Cyt_c3_hydrogenase_gsu"/>
</dbReference>
<dbReference type="InterPro" id="IPR037117">
    <property type="entry name" value="Dihydroorotate_DH_ele_sf"/>
</dbReference>
<comment type="caution">
    <text evidence="11">Lacks conserved residue(s) required for the propagation of feature annotation.</text>
</comment>
<keyword evidence="9 11" id="KW-0408">Iron</keyword>
<dbReference type="GO" id="GO:0051537">
    <property type="term" value="F:2 iron, 2 sulfur cluster binding"/>
    <property type="evidence" value="ECO:0007669"/>
    <property type="project" value="UniProtKB-KW"/>
</dbReference>
<dbReference type="PROSITE" id="PS51384">
    <property type="entry name" value="FAD_FR"/>
    <property type="match status" value="1"/>
</dbReference>
<feature type="binding site" evidence="11 13">
    <location>
        <position position="228"/>
    </location>
    <ligand>
        <name>[2Fe-2S] cluster</name>
        <dbReference type="ChEBI" id="CHEBI:190135"/>
    </ligand>
</feature>
<gene>
    <name evidence="11" type="primary">pyrK</name>
    <name evidence="15" type="ORF">MFMK1_001887</name>
</gene>
<dbReference type="CDD" id="cd06218">
    <property type="entry name" value="DHOD_e_trans"/>
    <property type="match status" value="1"/>
</dbReference>
<evidence type="ECO:0000313" key="15">
    <source>
        <dbReference type="EMBL" id="WRO22066.1"/>
    </source>
</evidence>
<comment type="similarity">
    <text evidence="1 11">Belongs to the PyrK family.</text>
</comment>
<dbReference type="SUPFAM" id="SSF63380">
    <property type="entry name" value="Riboflavin synthase domain-like"/>
    <property type="match status" value="1"/>
</dbReference>
<evidence type="ECO:0000256" key="12">
    <source>
        <dbReference type="PIRSR" id="PIRSR006816-1"/>
    </source>
</evidence>
<keyword evidence="2 11" id="KW-0813">Transport</keyword>
<dbReference type="Pfam" id="PF00970">
    <property type="entry name" value="FAD_binding_6"/>
    <property type="match status" value="1"/>
</dbReference>
<evidence type="ECO:0000256" key="7">
    <source>
        <dbReference type="ARBA" id="ARBA00022975"/>
    </source>
</evidence>
<evidence type="ECO:0000256" key="4">
    <source>
        <dbReference type="ARBA" id="ARBA00022714"/>
    </source>
</evidence>
<dbReference type="PIRSF" id="PIRSF006816">
    <property type="entry name" value="Cyc3_hyd_g"/>
    <property type="match status" value="1"/>
</dbReference>
<dbReference type="GO" id="GO:0016491">
    <property type="term" value="F:oxidoreductase activity"/>
    <property type="evidence" value="ECO:0007669"/>
    <property type="project" value="InterPro"/>
</dbReference>
<dbReference type="GO" id="GO:0046872">
    <property type="term" value="F:metal ion binding"/>
    <property type="evidence" value="ECO:0007669"/>
    <property type="project" value="UniProtKB-KW"/>
</dbReference>
<evidence type="ECO:0000256" key="6">
    <source>
        <dbReference type="ARBA" id="ARBA00022827"/>
    </source>
</evidence>
<evidence type="ECO:0000256" key="8">
    <source>
        <dbReference type="ARBA" id="ARBA00022982"/>
    </source>
</evidence>
<dbReference type="RefSeq" id="WP_366921487.1">
    <property type="nucleotide sequence ID" value="NZ_CP121694.1"/>
</dbReference>
<comment type="pathway">
    <text evidence="11">Pyrimidine metabolism; UMP biosynthesis via de novo pathway; orotate from (S)-dihydroorotate (NAD(+) route): step 1/1.</text>
</comment>
<dbReference type="Proteomes" id="UP001329915">
    <property type="component" value="Chromosome"/>
</dbReference>
<accession>A0AAU0UPB6</accession>
<dbReference type="KEGG" id="dbc:MFMK1_001887"/>
<sequence length="259" mass="27734">MECNKVEILAVKAVSQHYYLLTLMAPRLARSVRPGQFVQVRVADGLDPLLRRPFSVHDWDAKQGTVALLVQVRGKGSKMLADKRPGERLDVLGPLGRGFEISETKGRALLVGGGIGAAPLWSLARQLKDKTWDLTVLLGASADSLLVKAVDFSHLANTIIATDDGSAGIKGKITKLLPLAASDYNQVYACGPKPMLAALAVWTKAAGFPLQVSLDEVMACGMGVCLGCAQPVKHNKSVNYAKVCTQGPVFDADEVVWNE</sequence>
<dbReference type="Gene3D" id="2.10.240.10">
    <property type="entry name" value="Dihydroorotate dehydrogenase, electron transfer subunit"/>
    <property type="match status" value="1"/>
</dbReference>
<feature type="binding site" evidence="11 13">
    <location>
        <position position="225"/>
    </location>
    <ligand>
        <name>[2Fe-2S] cluster</name>
        <dbReference type="ChEBI" id="CHEBI:190135"/>
    </ligand>
</feature>
<dbReference type="InterPro" id="IPR017927">
    <property type="entry name" value="FAD-bd_FR_type"/>
</dbReference>
<comment type="function">
    <text evidence="11">Responsible for channeling the electrons from the oxidation of dihydroorotate from the FMN redox center in the PyrD type B subunit to the ultimate electron acceptor NAD(+).</text>
</comment>
<dbReference type="HAMAP" id="MF_01211">
    <property type="entry name" value="DHODB_Fe_S_bind"/>
    <property type="match status" value="1"/>
</dbReference>
<feature type="binding site" evidence="11 13">
    <location>
        <position position="220"/>
    </location>
    <ligand>
        <name>[2Fe-2S] cluster</name>
        <dbReference type="ChEBI" id="CHEBI:190135"/>
    </ligand>
</feature>
<evidence type="ECO:0000256" key="1">
    <source>
        <dbReference type="ARBA" id="ARBA00006422"/>
    </source>
</evidence>
<evidence type="ECO:0000256" key="3">
    <source>
        <dbReference type="ARBA" id="ARBA00022630"/>
    </source>
</evidence>